<evidence type="ECO:0000313" key="2">
    <source>
        <dbReference type="Proteomes" id="UP000824107"/>
    </source>
</evidence>
<comment type="caution">
    <text evidence="1">The sequence shown here is derived from an EMBL/GenBank/DDBJ whole genome shotgun (WGS) entry which is preliminary data.</text>
</comment>
<dbReference type="Proteomes" id="UP000824107">
    <property type="component" value="Unassembled WGS sequence"/>
</dbReference>
<organism evidence="1 2">
    <name type="scientific">Candidatus Scatocola faecipullorum</name>
    <dbReference type="NCBI Taxonomy" id="2840917"/>
    <lineage>
        <taxon>Bacteria</taxon>
        <taxon>Pseudomonadati</taxon>
        <taxon>Pseudomonadota</taxon>
        <taxon>Alphaproteobacteria</taxon>
        <taxon>Rhodospirillales</taxon>
        <taxon>Rhodospirillaceae</taxon>
        <taxon>Rhodospirillaceae incertae sedis</taxon>
        <taxon>Candidatus Scatocola</taxon>
    </lineage>
</organism>
<sequence length="95" mass="11147">MEWIMILKAVLALAFVLGLLLLTLWLFKYCELHGAKNRFFKKLQDTQRLKIEEIRRIDARNSVVLVKKDQTEYLLLLGANQNLLLETTECKKAKK</sequence>
<gene>
    <name evidence="1" type="ORF">IAD20_06620</name>
</gene>
<dbReference type="EMBL" id="DVNC01000044">
    <property type="protein sequence ID" value="HIU53737.1"/>
    <property type="molecule type" value="Genomic_DNA"/>
</dbReference>
<evidence type="ECO:0000313" key="1">
    <source>
        <dbReference type="EMBL" id="HIU53737.1"/>
    </source>
</evidence>
<reference evidence="1" key="1">
    <citation type="submission" date="2020-10" db="EMBL/GenBank/DDBJ databases">
        <authorList>
            <person name="Gilroy R."/>
        </authorList>
    </citation>
    <scope>NUCLEOTIDE SEQUENCE</scope>
    <source>
        <strain evidence="1">ChiW3-316</strain>
    </source>
</reference>
<accession>A0A9D1SBQ7</accession>
<dbReference type="AlphaFoldDB" id="A0A9D1SBQ7"/>
<protein>
    <submittedName>
        <fullName evidence="1">Uncharacterized protein</fullName>
    </submittedName>
</protein>
<reference evidence="1" key="2">
    <citation type="journal article" date="2021" name="PeerJ">
        <title>Extensive microbial diversity within the chicken gut microbiome revealed by metagenomics and culture.</title>
        <authorList>
            <person name="Gilroy R."/>
            <person name="Ravi A."/>
            <person name="Getino M."/>
            <person name="Pursley I."/>
            <person name="Horton D.L."/>
            <person name="Alikhan N.F."/>
            <person name="Baker D."/>
            <person name="Gharbi K."/>
            <person name="Hall N."/>
            <person name="Watson M."/>
            <person name="Adriaenssens E.M."/>
            <person name="Foster-Nyarko E."/>
            <person name="Jarju S."/>
            <person name="Secka A."/>
            <person name="Antonio M."/>
            <person name="Oren A."/>
            <person name="Chaudhuri R.R."/>
            <person name="La Ragione R."/>
            <person name="Hildebrand F."/>
            <person name="Pallen M.J."/>
        </authorList>
    </citation>
    <scope>NUCLEOTIDE SEQUENCE</scope>
    <source>
        <strain evidence="1">ChiW3-316</strain>
    </source>
</reference>
<proteinExistence type="predicted"/>
<name>A0A9D1SBQ7_9PROT</name>